<name>A0A9P5SK37_9FUNG</name>
<dbReference type="Gene3D" id="3.80.10.10">
    <property type="entry name" value="Ribonuclease Inhibitor"/>
    <property type="match status" value="1"/>
</dbReference>
<dbReference type="SUPFAM" id="SSF52047">
    <property type="entry name" value="RNI-like"/>
    <property type="match status" value="1"/>
</dbReference>
<feature type="region of interest" description="Disordered" evidence="1">
    <location>
        <begin position="321"/>
        <end position="406"/>
    </location>
</feature>
<feature type="compositionally biased region" description="Acidic residues" evidence="1">
    <location>
        <begin position="325"/>
        <end position="351"/>
    </location>
</feature>
<comment type="caution">
    <text evidence="2">The sequence shown here is derived from an EMBL/GenBank/DDBJ whole genome shotgun (WGS) entry which is preliminary data.</text>
</comment>
<feature type="non-terminal residue" evidence="2">
    <location>
        <position position="1"/>
    </location>
</feature>
<dbReference type="EMBL" id="JAAAUY010000294">
    <property type="protein sequence ID" value="KAF9331918.1"/>
    <property type="molecule type" value="Genomic_DNA"/>
</dbReference>
<feature type="compositionally biased region" description="Acidic residues" evidence="1">
    <location>
        <begin position="364"/>
        <end position="377"/>
    </location>
</feature>
<keyword evidence="3" id="KW-1185">Reference proteome</keyword>
<evidence type="ECO:0000313" key="2">
    <source>
        <dbReference type="EMBL" id="KAF9331918.1"/>
    </source>
</evidence>
<accession>A0A9P5SK37</accession>
<proteinExistence type="predicted"/>
<evidence type="ECO:0008006" key="4">
    <source>
        <dbReference type="Google" id="ProtNLM"/>
    </source>
</evidence>
<sequence>DAMRMWRIPIEVLQAQSRHFRYVRLCWPLPWVGSLQSTQLSTLDISTPVLLLNMHLLHVNPQLSKLKLRFRDKVAYKDVQPALESLSRLTVLQLSSLTLDNSDELGGFLDNNPGLQELELISVQGIAGFQGRPLLHLTSVYLDLFWSDNLGLVQLFRLCPRLESLTMFAVDVPSELQEVLHSHCPKLKSIGCLDDADLALDPLPEAEAVSWIKLPSQLADLSASLQLFTDKVYQALLGQAASLESVKLDFRERSRDNAFYTSKILGLCPKLRHLHITHYQDDDLPRCLDPNLEWFNALQKHPTLNSIKIWGFVLDWQPGNKDQSYEDGWEDSDLDDDASEGGSDQEDEDEEHSGQGQGQGQSEGDYENVLDLGESEPDGGSNSRRAGHLEPENKFLDQDDDLSNSNQHDTVEHQVYATLQKSKVPWSHPVEDQEFIDTITSQGWTFEEDYDLRSRMHPYYLISKGARFIRNQIFQGLEGSPNLSKITVGGFVYVNKGRTPVVATNP</sequence>
<evidence type="ECO:0000313" key="3">
    <source>
        <dbReference type="Proteomes" id="UP000696485"/>
    </source>
</evidence>
<dbReference type="Proteomes" id="UP000696485">
    <property type="component" value="Unassembled WGS sequence"/>
</dbReference>
<organism evidence="2 3">
    <name type="scientific">Podila minutissima</name>
    <dbReference type="NCBI Taxonomy" id="64525"/>
    <lineage>
        <taxon>Eukaryota</taxon>
        <taxon>Fungi</taxon>
        <taxon>Fungi incertae sedis</taxon>
        <taxon>Mucoromycota</taxon>
        <taxon>Mortierellomycotina</taxon>
        <taxon>Mortierellomycetes</taxon>
        <taxon>Mortierellales</taxon>
        <taxon>Mortierellaceae</taxon>
        <taxon>Podila</taxon>
    </lineage>
</organism>
<protein>
    <recommendedName>
        <fullName evidence="4">F-box protein</fullName>
    </recommendedName>
</protein>
<reference evidence="2" key="1">
    <citation type="journal article" date="2020" name="Fungal Divers.">
        <title>Resolving the Mortierellaceae phylogeny through synthesis of multi-gene phylogenetics and phylogenomics.</title>
        <authorList>
            <person name="Vandepol N."/>
            <person name="Liber J."/>
            <person name="Desiro A."/>
            <person name="Na H."/>
            <person name="Kennedy M."/>
            <person name="Barry K."/>
            <person name="Grigoriev I.V."/>
            <person name="Miller A.N."/>
            <person name="O'Donnell K."/>
            <person name="Stajich J.E."/>
            <person name="Bonito G."/>
        </authorList>
    </citation>
    <scope>NUCLEOTIDE SEQUENCE</scope>
    <source>
        <strain evidence="2">NVP1</strain>
    </source>
</reference>
<dbReference type="InterPro" id="IPR032675">
    <property type="entry name" value="LRR_dom_sf"/>
</dbReference>
<feature type="compositionally biased region" description="Basic and acidic residues" evidence="1">
    <location>
        <begin position="387"/>
        <end position="397"/>
    </location>
</feature>
<evidence type="ECO:0000256" key="1">
    <source>
        <dbReference type="SAM" id="MobiDB-lite"/>
    </source>
</evidence>
<gene>
    <name evidence="2" type="ORF">BG006_005231</name>
</gene>
<dbReference type="AlphaFoldDB" id="A0A9P5SK37"/>